<dbReference type="InterPro" id="IPR001555">
    <property type="entry name" value="GART_AS"/>
</dbReference>
<evidence type="ECO:0000256" key="5">
    <source>
        <dbReference type="HAMAP-Rule" id="MF_00182"/>
    </source>
</evidence>
<proteinExistence type="inferred from homology"/>
<dbReference type="GO" id="GO:0005829">
    <property type="term" value="C:cytosol"/>
    <property type="evidence" value="ECO:0007669"/>
    <property type="project" value="TreeGrafter"/>
</dbReference>
<evidence type="ECO:0000259" key="7">
    <source>
        <dbReference type="Pfam" id="PF02911"/>
    </source>
</evidence>
<keyword evidence="3 5" id="KW-0808">Transferase</keyword>
<dbReference type="Proteomes" id="UP000652477">
    <property type="component" value="Unassembled WGS sequence"/>
</dbReference>
<dbReference type="InterPro" id="IPR044135">
    <property type="entry name" value="Met-tRNA-FMT_C"/>
</dbReference>
<gene>
    <name evidence="5" type="primary">fmt</name>
    <name evidence="8" type="ORF">H8S37_14780</name>
</gene>
<evidence type="ECO:0000313" key="9">
    <source>
        <dbReference type="Proteomes" id="UP000652477"/>
    </source>
</evidence>
<name>A0A923RR34_9FIRM</name>
<dbReference type="InterPro" id="IPR041711">
    <property type="entry name" value="Met-tRNA-FMT_N"/>
</dbReference>
<dbReference type="EMBL" id="JACOPF010000004">
    <property type="protein sequence ID" value="MBC5690180.1"/>
    <property type="molecule type" value="Genomic_DNA"/>
</dbReference>
<dbReference type="PANTHER" id="PTHR11138:SF5">
    <property type="entry name" value="METHIONYL-TRNA FORMYLTRANSFERASE, MITOCHONDRIAL"/>
    <property type="match status" value="1"/>
</dbReference>
<keyword evidence="9" id="KW-1185">Reference proteome</keyword>
<feature type="domain" description="Formyl transferase C-terminal" evidence="7">
    <location>
        <begin position="205"/>
        <end position="304"/>
    </location>
</feature>
<dbReference type="HAMAP" id="MF_00182">
    <property type="entry name" value="Formyl_trans"/>
    <property type="match status" value="1"/>
</dbReference>
<dbReference type="PANTHER" id="PTHR11138">
    <property type="entry name" value="METHIONYL-TRNA FORMYLTRANSFERASE"/>
    <property type="match status" value="1"/>
</dbReference>
<comment type="function">
    <text evidence="5">Attaches a formyl group to the free amino group of methionyl-tRNA(fMet). The formyl group appears to play a dual role in the initiator identity of N-formylmethionyl-tRNA by promoting its recognition by IF2 and preventing the misappropriation of this tRNA by the elongation apparatus.</text>
</comment>
<evidence type="ECO:0000256" key="4">
    <source>
        <dbReference type="ARBA" id="ARBA00022917"/>
    </source>
</evidence>
<dbReference type="Gene3D" id="3.40.50.12230">
    <property type="match status" value="1"/>
</dbReference>
<dbReference type="SUPFAM" id="SSF53328">
    <property type="entry name" value="Formyltransferase"/>
    <property type="match status" value="1"/>
</dbReference>
<dbReference type="SUPFAM" id="SSF50486">
    <property type="entry name" value="FMT C-terminal domain-like"/>
    <property type="match status" value="1"/>
</dbReference>
<evidence type="ECO:0000256" key="2">
    <source>
        <dbReference type="ARBA" id="ARBA00012261"/>
    </source>
</evidence>
<comment type="similarity">
    <text evidence="1 5">Belongs to the Fmt family.</text>
</comment>
<reference evidence="8" key="1">
    <citation type="submission" date="2020-08" db="EMBL/GenBank/DDBJ databases">
        <title>Genome public.</title>
        <authorList>
            <person name="Liu C."/>
            <person name="Sun Q."/>
        </authorList>
    </citation>
    <scope>NUCLEOTIDE SEQUENCE</scope>
    <source>
        <strain evidence="8">NSJ-55</strain>
    </source>
</reference>
<dbReference type="InterPro" id="IPR002376">
    <property type="entry name" value="Formyl_transf_N"/>
</dbReference>
<dbReference type="RefSeq" id="WP_186876841.1">
    <property type="nucleotide sequence ID" value="NZ_JACOPF010000004.1"/>
</dbReference>
<dbReference type="Pfam" id="PF00551">
    <property type="entry name" value="Formyl_trans_N"/>
    <property type="match status" value="1"/>
</dbReference>
<sequence>MRIIFMGTPDFSVGTFEALIQAGHEICLAVTQPDRQRGRGKEVQFSPVKEAAQKYQIPVFQPEKIRKKECVEELKKYAADVMVVIAFGQILPKEILTLTPYGCINVHASLLPKYRGAAPIQWAIINGESVTGVTTMQMDEGLDTGDMILKTEVPIDENETGESLHDKLAVAGAKLCVETLKRIEEGTAAFEKQGESPTAYAKMLDKKIGNIDWNQPAVLIERLVRGLNSWPSAYTHWQDKVLKIWRAKVEPEEKDKNERAVPGTVTAVRKDCVCVQTADGILAVYELQIPGKKRMETEAFLRGYTIEAGTVFHE</sequence>
<evidence type="ECO:0000313" key="8">
    <source>
        <dbReference type="EMBL" id="MBC5690180.1"/>
    </source>
</evidence>
<dbReference type="GO" id="GO:0004479">
    <property type="term" value="F:methionyl-tRNA formyltransferase activity"/>
    <property type="evidence" value="ECO:0007669"/>
    <property type="project" value="UniProtKB-UniRule"/>
</dbReference>
<evidence type="ECO:0000256" key="1">
    <source>
        <dbReference type="ARBA" id="ARBA00010699"/>
    </source>
</evidence>
<dbReference type="EC" id="2.1.2.9" evidence="2 5"/>
<evidence type="ECO:0000259" key="6">
    <source>
        <dbReference type="Pfam" id="PF00551"/>
    </source>
</evidence>
<protein>
    <recommendedName>
        <fullName evidence="2 5">Methionyl-tRNA formyltransferase</fullName>
        <ecNumber evidence="2 5">2.1.2.9</ecNumber>
    </recommendedName>
</protein>
<dbReference type="FunFam" id="3.40.50.12230:FF:000001">
    <property type="entry name" value="Methionyl-tRNA formyltransferase"/>
    <property type="match status" value="1"/>
</dbReference>
<comment type="catalytic activity">
    <reaction evidence="5">
        <text>L-methionyl-tRNA(fMet) + (6R)-10-formyltetrahydrofolate = N-formyl-L-methionyl-tRNA(fMet) + (6S)-5,6,7,8-tetrahydrofolate + H(+)</text>
        <dbReference type="Rhea" id="RHEA:24380"/>
        <dbReference type="Rhea" id="RHEA-COMP:9952"/>
        <dbReference type="Rhea" id="RHEA-COMP:9953"/>
        <dbReference type="ChEBI" id="CHEBI:15378"/>
        <dbReference type="ChEBI" id="CHEBI:57453"/>
        <dbReference type="ChEBI" id="CHEBI:78530"/>
        <dbReference type="ChEBI" id="CHEBI:78844"/>
        <dbReference type="ChEBI" id="CHEBI:195366"/>
        <dbReference type="EC" id="2.1.2.9"/>
    </reaction>
</comment>
<dbReference type="InterPro" id="IPR005793">
    <property type="entry name" value="Formyl_trans_C"/>
</dbReference>
<dbReference type="NCBIfam" id="TIGR00460">
    <property type="entry name" value="fmt"/>
    <property type="match status" value="1"/>
</dbReference>
<evidence type="ECO:0000256" key="3">
    <source>
        <dbReference type="ARBA" id="ARBA00022679"/>
    </source>
</evidence>
<accession>A0A923RR34</accession>
<feature type="domain" description="Formyl transferase N-terminal" evidence="6">
    <location>
        <begin position="1"/>
        <end position="179"/>
    </location>
</feature>
<dbReference type="InterPro" id="IPR036477">
    <property type="entry name" value="Formyl_transf_N_sf"/>
</dbReference>
<dbReference type="Pfam" id="PF02911">
    <property type="entry name" value="Formyl_trans_C"/>
    <property type="match status" value="1"/>
</dbReference>
<keyword evidence="4 5" id="KW-0648">Protein biosynthesis</keyword>
<dbReference type="CDD" id="cd08646">
    <property type="entry name" value="FMT_core_Met-tRNA-FMT_N"/>
    <property type="match status" value="1"/>
</dbReference>
<dbReference type="CDD" id="cd08704">
    <property type="entry name" value="Met_tRNA_FMT_C"/>
    <property type="match status" value="1"/>
</dbReference>
<comment type="caution">
    <text evidence="8">The sequence shown here is derived from an EMBL/GenBank/DDBJ whole genome shotgun (WGS) entry which is preliminary data.</text>
</comment>
<feature type="binding site" evidence="5">
    <location>
        <begin position="109"/>
        <end position="112"/>
    </location>
    <ligand>
        <name>(6S)-5,6,7,8-tetrahydrofolate</name>
        <dbReference type="ChEBI" id="CHEBI:57453"/>
    </ligand>
</feature>
<dbReference type="PROSITE" id="PS00373">
    <property type="entry name" value="GART"/>
    <property type="match status" value="1"/>
</dbReference>
<dbReference type="InterPro" id="IPR011034">
    <property type="entry name" value="Formyl_transferase-like_C_sf"/>
</dbReference>
<dbReference type="InterPro" id="IPR005794">
    <property type="entry name" value="Fmt"/>
</dbReference>
<dbReference type="AlphaFoldDB" id="A0A923RR34"/>
<organism evidence="8 9">
    <name type="scientific">Mediterraneibacter hominis</name>
    <dbReference type="NCBI Taxonomy" id="2763054"/>
    <lineage>
        <taxon>Bacteria</taxon>
        <taxon>Bacillati</taxon>
        <taxon>Bacillota</taxon>
        <taxon>Clostridia</taxon>
        <taxon>Lachnospirales</taxon>
        <taxon>Lachnospiraceae</taxon>
        <taxon>Mediterraneibacter</taxon>
    </lineage>
</organism>